<dbReference type="OrthoDB" id="9801492at2"/>
<comment type="caution">
    <text evidence="1">The sequence shown here is derived from an EMBL/GenBank/DDBJ whole genome shotgun (WGS) entry which is preliminary data.</text>
</comment>
<dbReference type="AlphaFoldDB" id="A0A1Q5Q5R2"/>
<dbReference type="SUPFAM" id="SSF53756">
    <property type="entry name" value="UDP-Glycosyltransferase/glycogen phosphorylase"/>
    <property type="match status" value="1"/>
</dbReference>
<dbReference type="Gene3D" id="3.40.50.2000">
    <property type="entry name" value="Glycogen Phosphorylase B"/>
    <property type="match status" value="1"/>
</dbReference>
<keyword evidence="2" id="KW-1185">Reference proteome</keyword>
<proteinExistence type="predicted"/>
<name>A0A1Q5Q5R2_9ACTO</name>
<accession>A0A1Q5Q5R2</accession>
<gene>
    <name evidence="1" type="ORF">BSZ39_01415</name>
</gene>
<dbReference type="EMBL" id="MQVR01000004">
    <property type="protein sequence ID" value="OKL54960.1"/>
    <property type="molecule type" value="Genomic_DNA"/>
</dbReference>
<dbReference type="Proteomes" id="UP000185628">
    <property type="component" value="Unassembled WGS sequence"/>
</dbReference>
<sequence>MPTMIYHAPYPLNPDSVSASAIRPIKMLQAFEDLGFEILDITGYAVERKRRFAALRKRVEAGQKIDFMYSENATIPPSVTERKHLPPHPFLDLEIFRFAKSRGIPSGIFYRDIYWKFEEYDQRVGQPLAAVMKLLYRAELFTYQKYCDVIFLPSMEMGEYLPEVTKPRHEALPPGGQIVESSGPREGVSIFYVGGVGDHYRMHNLVRAVSEIDGARLTICTEASRWQAVAHEYPEAGSNGIRIVHESGEGLNKLYEDANICSVAFEPLEYREFASPFKFYEYIGRGKPIIGTKGSLTGKRIDELGIGWTTDNSVSEIKDVLVRLLDNPAELAEVTSRCEAVRHNHSWPARARQIAASLTGESGGR</sequence>
<protein>
    <submittedName>
        <fullName evidence="1">Uncharacterized protein</fullName>
    </submittedName>
</protein>
<organism evidence="1 2">
    <name type="scientific">Bowdeniella nasicola</name>
    <dbReference type="NCBI Taxonomy" id="208480"/>
    <lineage>
        <taxon>Bacteria</taxon>
        <taxon>Bacillati</taxon>
        <taxon>Actinomycetota</taxon>
        <taxon>Actinomycetes</taxon>
        <taxon>Actinomycetales</taxon>
        <taxon>Actinomycetaceae</taxon>
        <taxon>Bowdeniella</taxon>
    </lineage>
</organism>
<evidence type="ECO:0000313" key="1">
    <source>
        <dbReference type="EMBL" id="OKL54960.1"/>
    </source>
</evidence>
<reference evidence="2" key="1">
    <citation type="submission" date="2016-12" db="EMBL/GenBank/DDBJ databases">
        <authorList>
            <person name="Meng X."/>
        </authorList>
    </citation>
    <scope>NUCLEOTIDE SEQUENCE [LARGE SCALE GENOMIC DNA]</scope>
    <source>
        <strain evidence="2">DSM 19116</strain>
    </source>
</reference>
<dbReference type="STRING" id="208480.SAMN02910418_00107"/>
<dbReference type="RefSeq" id="WP_073715618.1">
    <property type="nucleotide sequence ID" value="NZ_MQVR01000004.1"/>
</dbReference>
<evidence type="ECO:0000313" key="2">
    <source>
        <dbReference type="Proteomes" id="UP000185628"/>
    </source>
</evidence>